<comment type="caution">
    <text evidence="2">The sequence shown here is derived from an EMBL/GenBank/DDBJ whole genome shotgun (WGS) entry which is preliminary data.</text>
</comment>
<evidence type="ECO:0000313" key="2">
    <source>
        <dbReference type="EMBL" id="MFC4725559.1"/>
    </source>
</evidence>
<dbReference type="SUPFAM" id="SSF51182">
    <property type="entry name" value="RmlC-like cupins"/>
    <property type="match status" value="1"/>
</dbReference>
<protein>
    <submittedName>
        <fullName evidence="2">Cupin domain-containing protein</fullName>
    </submittedName>
</protein>
<proteinExistence type="predicted"/>
<accession>A0ABV9NDJ4</accession>
<dbReference type="InterPro" id="IPR011051">
    <property type="entry name" value="RmlC_Cupin_sf"/>
</dbReference>
<gene>
    <name evidence="2" type="ORF">ACFPB0_09685</name>
</gene>
<dbReference type="RefSeq" id="WP_371393354.1">
    <property type="nucleotide sequence ID" value="NZ_CP163421.1"/>
</dbReference>
<organism evidence="2 3">
    <name type="scientific">Glycocaulis abyssi</name>
    <dbReference type="NCBI Taxonomy" id="1433403"/>
    <lineage>
        <taxon>Bacteria</taxon>
        <taxon>Pseudomonadati</taxon>
        <taxon>Pseudomonadota</taxon>
        <taxon>Alphaproteobacteria</taxon>
        <taxon>Maricaulales</taxon>
        <taxon>Maricaulaceae</taxon>
        <taxon>Glycocaulis</taxon>
    </lineage>
</organism>
<name>A0ABV9NDJ4_9PROT</name>
<dbReference type="InterPro" id="IPR009327">
    <property type="entry name" value="Cupin_DUF985"/>
</dbReference>
<dbReference type="PANTHER" id="PTHR33387">
    <property type="entry name" value="RMLC-LIKE JELLY ROLL FOLD PROTEIN"/>
    <property type="match status" value="1"/>
</dbReference>
<dbReference type="Proteomes" id="UP001596024">
    <property type="component" value="Unassembled WGS sequence"/>
</dbReference>
<dbReference type="InterPro" id="IPR014710">
    <property type="entry name" value="RmlC-like_jellyroll"/>
</dbReference>
<feature type="domain" description="DUF985" evidence="1">
    <location>
        <begin position="12"/>
        <end position="139"/>
    </location>
</feature>
<evidence type="ECO:0000259" key="1">
    <source>
        <dbReference type="Pfam" id="PF06172"/>
    </source>
</evidence>
<keyword evidence="3" id="KW-1185">Reference proteome</keyword>
<dbReference type="Gene3D" id="2.60.120.10">
    <property type="entry name" value="Jelly Rolls"/>
    <property type="match status" value="1"/>
</dbReference>
<evidence type="ECO:0000313" key="3">
    <source>
        <dbReference type="Proteomes" id="UP001596024"/>
    </source>
</evidence>
<sequence length="152" mass="16250">MKSISGDLGANEIIRMLSMQKHPEGGWYAETFRDGTNPQGRAHATAIYFLLAADEVSAWHRVDASEVWLWHAGAPLVLTMSGDGVNASSLRLGADLRAGERPQAVVPAGHWQAAESLGAWTLVSCVVAPGFEFSGFELAAEGWRPGKHNAAP</sequence>
<dbReference type="EMBL" id="JBHSGQ010000004">
    <property type="protein sequence ID" value="MFC4725559.1"/>
    <property type="molecule type" value="Genomic_DNA"/>
</dbReference>
<dbReference type="InterPro" id="IPR039935">
    <property type="entry name" value="YML079W-like"/>
</dbReference>
<dbReference type="CDD" id="cd06121">
    <property type="entry name" value="cupin_YML079wp"/>
    <property type="match status" value="1"/>
</dbReference>
<reference evidence="3" key="1">
    <citation type="journal article" date="2019" name="Int. J. Syst. Evol. Microbiol.">
        <title>The Global Catalogue of Microorganisms (GCM) 10K type strain sequencing project: providing services to taxonomists for standard genome sequencing and annotation.</title>
        <authorList>
            <consortium name="The Broad Institute Genomics Platform"/>
            <consortium name="The Broad Institute Genome Sequencing Center for Infectious Disease"/>
            <person name="Wu L."/>
            <person name="Ma J."/>
        </authorList>
    </citation>
    <scope>NUCLEOTIDE SEQUENCE [LARGE SCALE GENOMIC DNA]</scope>
    <source>
        <strain evidence="3">CCUG 62981</strain>
    </source>
</reference>
<dbReference type="PANTHER" id="PTHR33387:SF3">
    <property type="entry name" value="DUF985 DOMAIN-CONTAINING PROTEIN"/>
    <property type="match status" value="1"/>
</dbReference>
<dbReference type="Pfam" id="PF06172">
    <property type="entry name" value="Cupin_5"/>
    <property type="match status" value="1"/>
</dbReference>